<protein>
    <recommendedName>
        <fullName evidence="3">HAMP domain-containing histidine kinase</fullName>
    </recommendedName>
</protein>
<keyword evidence="2" id="KW-1185">Reference proteome</keyword>
<sequence>MLEHSRTSAGERQPTDLNSLCEEYLRLAYHGLRAKDKSFNAQLNTDFTADLPKVTVVGPDLGRVLLNLFNNAFYAVRQRQQQGRPTTGPLWR</sequence>
<accession>A0ABW2U3A9</accession>
<dbReference type="Gene3D" id="3.30.565.10">
    <property type="entry name" value="Histidine kinase-like ATPase, C-terminal domain"/>
    <property type="match status" value="1"/>
</dbReference>
<dbReference type="Proteomes" id="UP001596513">
    <property type="component" value="Unassembled WGS sequence"/>
</dbReference>
<reference evidence="2" key="1">
    <citation type="journal article" date="2019" name="Int. J. Syst. Evol. Microbiol.">
        <title>The Global Catalogue of Microorganisms (GCM) 10K type strain sequencing project: providing services to taxonomists for standard genome sequencing and annotation.</title>
        <authorList>
            <consortium name="The Broad Institute Genomics Platform"/>
            <consortium name="The Broad Institute Genome Sequencing Center for Infectious Disease"/>
            <person name="Wu L."/>
            <person name="Ma J."/>
        </authorList>
    </citation>
    <scope>NUCLEOTIDE SEQUENCE [LARGE SCALE GENOMIC DNA]</scope>
    <source>
        <strain evidence="2">JCM 19635</strain>
    </source>
</reference>
<dbReference type="EMBL" id="JBHTEK010000001">
    <property type="protein sequence ID" value="MFC7667524.1"/>
    <property type="molecule type" value="Genomic_DNA"/>
</dbReference>
<proteinExistence type="predicted"/>
<dbReference type="RefSeq" id="WP_380202119.1">
    <property type="nucleotide sequence ID" value="NZ_JBHTEK010000001.1"/>
</dbReference>
<comment type="caution">
    <text evidence="1">The sequence shown here is derived from an EMBL/GenBank/DDBJ whole genome shotgun (WGS) entry which is preliminary data.</text>
</comment>
<organism evidence="1 2">
    <name type="scientific">Hymenobacter humi</name>
    <dbReference type="NCBI Taxonomy" id="1411620"/>
    <lineage>
        <taxon>Bacteria</taxon>
        <taxon>Pseudomonadati</taxon>
        <taxon>Bacteroidota</taxon>
        <taxon>Cytophagia</taxon>
        <taxon>Cytophagales</taxon>
        <taxon>Hymenobacteraceae</taxon>
        <taxon>Hymenobacter</taxon>
    </lineage>
</organism>
<evidence type="ECO:0000313" key="1">
    <source>
        <dbReference type="EMBL" id="MFC7667524.1"/>
    </source>
</evidence>
<dbReference type="InterPro" id="IPR036890">
    <property type="entry name" value="HATPase_C_sf"/>
</dbReference>
<gene>
    <name evidence="1" type="ORF">ACFQT0_09090</name>
</gene>
<dbReference type="SUPFAM" id="SSF55874">
    <property type="entry name" value="ATPase domain of HSP90 chaperone/DNA topoisomerase II/histidine kinase"/>
    <property type="match status" value="1"/>
</dbReference>
<evidence type="ECO:0008006" key="3">
    <source>
        <dbReference type="Google" id="ProtNLM"/>
    </source>
</evidence>
<name>A0ABW2U3A9_9BACT</name>
<evidence type="ECO:0000313" key="2">
    <source>
        <dbReference type="Proteomes" id="UP001596513"/>
    </source>
</evidence>